<dbReference type="InterPro" id="IPR008972">
    <property type="entry name" value="Cupredoxin"/>
</dbReference>
<dbReference type="PROSITE" id="PS00079">
    <property type="entry name" value="MULTICOPPER_OXIDASE1"/>
    <property type="match status" value="1"/>
</dbReference>
<protein>
    <recommendedName>
        <fullName evidence="4">Plastocyanin-like domain-containing protein</fullName>
    </recommendedName>
</protein>
<comment type="similarity">
    <text evidence="1">Belongs to the multicopper oxidase family.</text>
</comment>
<comment type="caution">
    <text evidence="5">The sequence shown here is derived from an EMBL/GenBank/DDBJ whole genome shotgun (WGS) entry which is preliminary data.</text>
</comment>
<evidence type="ECO:0000256" key="2">
    <source>
        <dbReference type="ARBA" id="ARBA00022723"/>
    </source>
</evidence>
<evidence type="ECO:0000259" key="4">
    <source>
        <dbReference type="Pfam" id="PF07731"/>
    </source>
</evidence>
<dbReference type="InterPro" id="IPR011706">
    <property type="entry name" value="Cu-oxidase_C"/>
</dbReference>
<name>A0A8H3U475_VENIN</name>
<accession>A0A8H3U475</accession>
<dbReference type="SUPFAM" id="SSF49503">
    <property type="entry name" value="Cupredoxins"/>
    <property type="match status" value="1"/>
</dbReference>
<dbReference type="PANTHER" id="PTHR11709">
    <property type="entry name" value="MULTI-COPPER OXIDASE"/>
    <property type="match status" value="1"/>
</dbReference>
<dbReference type="GO" id="GO:0005507">
    <property type="term" value="F:copper ion binding"/>
    <property type="evidence" value="ECO:0007669"/>
    <property type="project" value="InterPro"/>
</dbReference>
<dbReference type="Proteomes" id="UP000433883">
    <property type="component" value="Unassembled WGS sequence"/>
</dbReference>
<gene>
    <name evidence="5" type="ORF">BLS_009869</name>
</gene>
<evidence type="ECO:0000256" key="1">
    <source>
        <dbReference type="ARBA" id="ARBA00010609"/>
    </source>
</evidence>
<dbReference type="InterPro" id="IPR033138">
    <property type="entry name" value="Cu_oxidase_CS"/>
</dbReference>
<dbReference type="GO" id="GO:0016491">
    <property type="term" value="F:oxidoreductase activity"/>
    <property type="evidence" value="ECO:0007669"/>
    <property type="project" value="UniProtKB-KW"/>
</dbReference>
<dbReference type="EMBL" id="WNWQ01000936">
    <property type="protein sequence ID" value="KAE9962930.1"/>
    <property type="molecule type" value="Genomic_DNA"/>
</dbReference>
<evidence type="ECO:0000313" key="6">
    <source>
        <dbReference type="Proteomes" id="UP000433883"/>
    </source>
</evidence>
<dbReference type="Pfam" id="PF07731">
    <property type="entry name" value="Cu-oxidase_2"/>
    <property type="match status" value="1"/>
</dbReference>
<evidence type="ECO:0000313" key="5">
    <source>
        <dbReference type="EMBL" id="KAE9962930.1"/>
    </source>
</evidence>
<proteinExistence type="inferred from homology"/>
<feature type="domain" description="Plastocyanin-like" evidence="4">
    <location>
        <begin position="1"/>
        <end position="87"/>
    </location>
</feature>
<dbReference type="InterPro" id="IPR045087">
    <property type="entry name" value="Cu-oxidase_fam"/>
</dbReference>
<keyword evidence="3" id="KW-0560">Oxidoreductase</keyword>
<dbReference type="PANTHER" id="PTHR11709:SF145">
    <property type="entry name" value="LCC1"/>
    <property type="match status" value="1"/>
</dbReference>
<sequence length="130" mass="14582">MHLHGHEYQILAEGHGTWDGVITNPNNPARRDVHILPSAKLDLFGPSSPSYMVILFEADNPGVWPFHCHIAWYVSAGLYVNILERPDDIKKYNIPPAMSEICKNWGDYASKNVVNQIDSGLRNVCVHGDC</sequence>
<reference evidence="5 6" key="1">
    <citation type="submission" date="2019-11" db="EMBL/GenBank/DDBJ databases">
        <title>Venturia inaequalis Genome Resource.</title>
        <authorList>
            <person name="Lichtner F.J."/>
        </authorList>
    </citation>
    <scope>NUCLEOTIDE SEQUENCE [LARGE SCALE GENOMIC DNA]</scope>
    <source>
        <strain evidence="5">Bline_iso_100314</strain>
    </source>
</reference>
<evidence type="ECO:0000256" key="3">
    <source>
        <dbReference type="ARBA" id="ARBA00023002"/>
    </source>
</evidence>
<dbReference type="Gene3D" id="2.60.40.420">
    <property type="entry name" value="Cupredoxins - blue copper proteins"/>
    <property type="match status" value="1"/>
</dbReference>
<dbReference type="AlphaFoldDB" id="A0A8H3U475"/>
<keyword evidence="2" id="KW-0479">Metal-binding</keyword>
<organism evidence="5 6">
    <name type="scientific">Venturia inaequalis</name>
    <name type="common">Apple scab fungus</name>
    <dbReference type="NCBI Taxonomy" id="5025"/>
    <lineage>
        <taxon>Eukaryota</taxon>
        <taxon>Fungi</taxon>
        <taxon>Dikarya</taxon>
        <taxon>Ascomycota</taxon>
        <taxon>Pezizomycotina</taxon>
        <taxon>Dothideomycetes</taxon>
        <taxon>Pleosporomycetidae</taxon>
        <taxon>Venturiales</taxon>
        <taxon>Venturiaceae</taxon>
        <taxon>Venturia</taxon>
    </lineage>
</organism>